<reference evidence="1" key="1">
    <citation type="submission" date="2023-11" db="EMBL/GenBank/DDBJ databases">
        <authorList>
            <person name="Poullet M."/>
        </authorList>
    </citation>
    <scope>NUCLEOTIDE SEQUENCE</scope>
    <source>
        <strain evidence="1">E1834</strain>
    </source>
</reference>
<proteinExistence type="predicted"/>
<evidence type="ECO:0000313" key="2">
    <source>
        <dbReference type="Proteomes" id="UP001497535"/>
    </source>
</evidence>
<keyword evidence="2" id="KW-1185">Reference proteome</keyword>
<organism evidence="1 2">
    <name type="scientific">Meloidogyne enterolobii</name>
    <name type="common">Root-knot nematode worm</name>
    <name type="synonym">Meloidogyne mayaguensis</name>
    <dbReference type="NCBI Taxonomy" id="390850"/>
    <lineage>
        <taxon>Eukaryota</taxon>
        <taxon>Metazoa</taxon>
        <taxon>Ecdysozoa</taxon>
        <taxon>Nematoda</taxon>
        <taxon>Chromadorea</taxon>
        <taxon>Rhabditida</taxon>
        <taxon>Tylenchina</taxon>
        <taxon>Tylenchomorpha</taxon>
        <taxon>Tylenchoidea</taxon>
        <taxon>Meloidogynidae</taxon>
        <taxon>Meloidogyninae</taxon>
        <taxon>Meloidogyne</taxon>
    </lineage>
</organism>
<sequence length="866" mass="97734">MSKGGDESIASGPALSSLRPANVLEIQAREYLKEKEIEFGLPIMAERKGPVREGDVDLTTNIYPLIFQSNIRVCRYDVKVSGTKRSGRIVEFTKKFKDDFTKTERRFRTRDVLVTFMNKHKDMAKAAGCIYNDLQSIMYSLTPMSQQEHIKFDFSPSELHNASEFGRFKLDTITLEFTPTNPFQLSLEQIQGQRDLVYANRDLAQFLDIATSQDVFFREGEHVHFSTSNSYMYSPEMFGFKSDDTISFEDNLTYLGIGCDKAIHNVQGGKPGSGGLQSVVVQRLMVCTTHNKNNVQYLLIKGFARESASQKEISINGQPTSVATYFNQKYGVSLSRMDLPLVISSTTDKDGKKQQNYYPIEVLQVCDNQRVKTNQLTSQMTQLAIRRANELNHPELQTGDGSVYPNKDTAGWRMNKVLSPQALVGKQYGWASFVFWTKNAGHGCLTQNEMDDFLRRYQQQASSRGIRLNDPVRKEIVTLNKLDDMAQFYDWASKNDIAFLLCFHGDSGDAEQVHHEVKANERRFFVITQCVRTGTVKNVIQKGQKLTIDNILNKTNVKLGGVNYTLSRSRIATDTSTLIIGFSANHPGGGIGTVDDTASDPNKAPSFVSGPPTAVGFAANVGPTKMPYDFIGDFLYQQAYREEKVNVIESIVQRCVAFFQSTRDGRLPQRVILFRNGCSEGLYPKILKYEVPLLRKALQVEGIQEPKLTLIVCNKLQSVRFFHKNINQNAKAPDQNLKPGTIIDTAAVHPEFAEFFLTSHRALQGTARTPKYTVVYDDCEHDLDELERITYDLCFGHQIVSSPISLPAPVLVASEYAKRGRNLYNSLFDELKQKNPDITYTNLNDDITFYGRTGTECWISEYRLNA</sequence>
<accession>A0ACB0Z404</accession>
<dbReference type="EMBL" id="CAVMJV010000024">
    <property type="protein sequence ID" value="CAK5073716.1"/>
    <property type="molecule type" value="Genomic_DNA"/>
</dbReference>
<gene>
    <name evidence="1" type="ORF">MENTE1834_LOCUS20404</name>
</gene>
<comment type="caution">
    <text evidence="1">The sequence shown here is derived from an EMBL/GenBank/DDBJ whole genome shotgun (WGS) entry which is preliminary data.</text>
</comment>
<name>A0ACB0Z404_MELEN</name>
<protein>
    <submittedName>
        <fullName evidence="1">Uncharacterized protein</fullName>
    </submittedName>
</protein>
<dbReference type="Proteomes" id="UP001497535">
    <property type="component" value="Unassembled WGS sequence"/>
</dbReference>
<evidence type="ECO:0000313" key="1">
    <source>
        <dbReference type="EMBL" id="CAK5073716.1"/>
    </source>
</evidence>